<dbReference type="GO" id="GO:0043531">
    <property type="term" value="F:ADP binding"/>
    <property type="evidence" value="ECO:0007669"/>
    <property type="project" value="InterPro"/>
</dbReference>
<keyword evidence="3" id="KW-0677">Repeat</keyword>
<keyword evidence="6" id="KW-0067">ATP-binding</keyword>
<dbReference type="SUPFAM" id="SSF52540">
    <property type="entry name" value="P-loop containing nucleoside triphosphate hydrolases"/>
    <property type="match status" value="1"/>
</dbReference>
<dbReference type="Pfam" id="PF00931">
    <property type="entry name" value="NB-ARC"/>
    <property type="match status" value="1"/>
</dbReference>
<feature type="domain" description="NB-ARC" evidence="7">
    <location>
        <begin position="142"/>
        <end position="268"/>
    </location>
</feature>
<dbReference type="FunFam" id="3.40.50.300:FF:001091">
    <property type="entry name" value="Probable disease resistance protein At1g61300"/>
    <property type="match status" value="1"/>
</dbReference>
<dbReference type="InterPro" id="IPR038005">
    <property type="entry name" value="RX-like_CC"/>
</dbReference>
<dbReference type="CDD" id="cd14798">
    <property type="entry name" value="RX-CC_like"/>
    <property type="match status" value="1"/>
</dbReference>
<reference evidence="8 9" key="1">
    <citation type="journal article" date="2017" name="Genome Biol.">
        <title>New reference genome sequences of hot pepper reveal the massive evolution of plant disease-resistance genes by retroduplication.</title>
        <authorList>
            <person name="Kim S."/>
            <person name="Park J."/>
            <person name="Yeom S.I."/>
            <person name="Kim Y.M."/>
            <person name="Seo E."/>
            <person name="Kim K.T."/>
            <person name="Kim M.S."/>
            <person name="Lee J.M."/>
            <person name="Cheong K."/>
            <person name="Shin H.S."/>
            <person name="Kim S.B."/>
            <person name="Han K."/>
            <person name="Lee J."/>
            <person name="Park M."/>
            <person name="Lee H.A."/>
            <person name="Lee H.Y."/>
            <person name="Lee Y."/>
            <person name="Oh S."/>
            <person name="Lee J.H."/>
            <person name="Choi E."/>
            <person name="Choi E."/>
            <person name="Lee S.E."/>
            <person name="Jeon J."/>
            <person name="Kim H."/>
            <person name="Choi G."/>
            <person name="Song H."/>
            <person name="Lee J."/>
            <person name="Lee S.C."/>
            <person name="Kwon J.K."/>
            <person name="Lee H.Y."/>
            <person name="Koo N."/>
            <person name="Hong Y."/>
            <person name="Kim R.W."/>
            <person name="Kang W.H."/>
            <person name="Huh J.H."/>
            <person name="Kang B.C."/>
            <person name="Yang T.J."/>
            <person name="Lee Y.H."/>
            <person name="Bennetzen J.L."/>
            <person name="Choi D."/>
        </authorList>
    </citation>
    <scope>NUCLEOTIDE SEQUENCE [LARGE SCALE GENOMIC DNA]</scope>
    <source>
        <strain evidence="9">cv. PBC81</strain>
    </source>
</reference>
<dbReference type="GO" id="GO:0006952">
    <property type="term" value="P:defense response"/>
    <property type="evidence" value="ECO:0007669"/>
    <property type="project" value="UniProtKB-KW"/>
</dbReference>
<dbReference type="InterPro" id="IPR002182">
    <property type="entry name" value="NB-ARC"/>
</dbReference>
<dbReference type="STRING" id="33114.A0A2G2V9V3"/>
<keyword evidence="2" id="KW-0433">Leucine-rich repeat</keyword>
<dbReference type="OrthoDB" id="1301844at2759"/>
<accession>A0A2G2V9V3</accession>
<dbReference type="Gene3D" id="3.40.50.300">
    <property type="entry name" value="P-loop containing nucleotide triphosphate hydrolases"/>
    <property type="match status" value="1"/>
</dbReference>
<sequence>MPSWSRLAPLGFRSPLRVTAPTQGTLNDSTNEEIGLVKEDLSFFTNIDQEICKDLWARILDVAYEAKDVIDSIIVRDNGLIHFIFSLPLTIKKIKLIKEDVSNISEKIPKNKRLNVVNSPKKPVESKSLMGGKISVGIKEKTNWLIRKLTSGPANLDVISITGMPGSGKTTLAYKVYTDESVCSHFDLRAWCTVDQEYCMQRGIGSDLKFSDEIDVADKLRKQLYAKRYLIVLDDVWDTTTWDDLTRAFPEAEKGSRIILTTQQKDVAFHG</sequence>
<dbReference type="InterPro" id="IPR027417">
    <property type="entry name" value="P-loop_NTPase"/>
</dbReference>
<evidence type="ECO:0000256" key="2">
    <source>
        <dbReference type="ARBA" id="ARBA00022614"/>
    </source>
</evidence>
<comment type="similarity">
    <text evidence="1">Belongs to the disease resistance NB-LRR family.</text>
</comment>
<keyword evidence="9" id="KW-1185">Reference proteome</keyword>
<evidence type="ECO:0000256" key="6">
    <source>
        <dbReference type="ARBA" id="ARBA00022840"/>
    </source>
</evidence>
<organism evidence="8 9">
    <name type="scientific">Capsicum baccatum</name>
    <name type="common">Peruvian pepper</name>
    <dbReference type="NCBI Taxonomy" id="33114"/>
    <lineage>
        <taxon>Eukaryota</taxon>
        <taxon>Viridiplantae</taxon>
        <taxon>Streptophyta</taxon>
        <taxon>Embryophyta</taxon>
        <taxon>Tracheophyta</taxon>
        <taxon>Spermatophyta</taxon>
        <taxon>Magnoliopsida</taxon>
        <taxon>eudicotyledons</taxon>
        <taxon>Gunneridae</taxon>
        <taxon>Pentapetalae</taxon>
        <taxon>asterids</taxon>
        <taxon>lamiids</taxon>
        <taxon>Solanales</taxon>
        <taxon>Solanaceae</taxon>
        <taxon>Solanoideae</taxon>
        <taxon>Capsiceae</taxon>
        <taxon>Capsicum</taxon>
    </lineage>
</organism>
<protein>
    <recommendedName>
        <fullName evidence="7">NB-ARC domain-containing protein</fullName>
    </recommendedName>
</protein>
<dbReference type="PRINTS" id="PR00364">
    <property type="entry name" value="DISEASERSIST"/>
</dbReference>
<proteinExistence type="inferred from homology"/>
<evidence type="ECO:0000313" key="8">
    <source>
        <dbReference type="EMBL" id="PHT29719.1"/>
    </source>
</evidence>
<keyword evidence="4" id="KW-0547">Nucleotide-binding</keyword>
<dbReference type="PANTHER" id="PTHR19338:SF73">
    <property type="entry name" value="DISEASE RESISTANCE PROTEIN RGA2-LIKE"/>
    <property type="match status" value="1"/>
</dbReference>
<dbReference type="AlphaFoldDB" id="A0A2G2V9V3"/>
<keyword evidence="5" id="KW-0611">Plant defense</keyword>
<evidence type="ECO:0000256" key="3">
    <source>
        <dbReference type="ARBA" id="ARBA00022737"/>
    </source>
</evidence>
<dbReference type="GO" id="GO:0005524">
    <property type="term" value="F:ATP binding"/>
    <property type="evidence" value="ECO:0007669"/>
    <property type="project" value="UniProtKB-KW"/>
</dbReference>
<dbReference type="Proteomes" id="UP000224567">
    <property type="component" value="Unassembled WGS sequence"/>
</dbReference>
<evidence type="ECO:0000259" key="7">
    <source>
        <dbReference type="Pfam" id="PF00931"/>
    </source>
</evidence>
<comment type="caution">
    <text evidence="8">The sequence shown here is derived from an EMBL/GenBank/DDBJ whole genome shotgun (WGS) entry which is preliminary data.</text>
</comment>
<gene>
    <name evidence="8" type="ORF">CQW23_30695</name>
</gene>
<evidence type="ECO:0000256" key="4">
    <source>
        <dbReference type="ARBA" id="ARBA00022741"/>
    </source>
</evidence>
<evidence type="ECO:0000313" key="9">
    <source>
        <dbReference type="Proteomes" id="UP000224567"/>
    </source>
</evidence>
<name>A0A2G2V9V3_CAPBA</name>
<dbReference type="PANTHER" id="PTHR19338">
    <property type="entry name" value="TRANSLOCASE OF INNER MITOCHONDRIAL MEMBRANE 13 HOMOLOG"/>
    <property type="match status" value="1"/>
</dbReference>
<reference evidence="9" key="2">
    <citation type="journal article" date="2017" name="J. Anim. Genet.">
        <title>Multiple reference genome sequences of hot pepper reveal the massive evolution of plant disease resistance genes by retroduplication.</title>
        <authorList>
            <person name="Kim S."/>
            <person name="Park J."/>
            <person name="Yeom S.-I."/>
            <person name="Kim Y.-M."/>
            <person name="Seo E."/>
            <person name="Kim K.-T."/>
            <person name="Kim M.-S."/>
            <person name="Lee J.M."/>
            <person name="Cheong K."/>
            <person name="Shin H.-S."/>
            <person name="Kim S.-B."/>
            <person name="Han K."/>
            <person name="Lee J."/>
            <person name="Park M."/>
            <person name="Lee H.-A."/>
            <person name="Lee H.-Y."/>
            <person name="Lee Y."/>
            <person name="Oh S."/>
            <person name="Lee J.H."/>
            <person name="Choi E."/>
            <person name="Choi E."/>
            <person name="Lee S.E."/>
            <person name="Jeon J."/>
            <person name="Kim H."/>
            <person name="Choi G."/>
            <person name="Song H."/>
            <person name="Lee J."/>
            <person name="Lee S.-C."/>
            <person name="Kwon J.-K."/>
            <person name="Lee H.-Y."/>
            <person name="Koo N."/>
            <person name="Hong Y."/>
            <person name="Kim R.W."/>
            <person name="Kang W.-H."/>
            <person name="Huh J.H."/>
            <person name="Kang B.-C."/>
            <person name="Yang T.-J."/>
            <person name="Lee Y.-H."/>
            <person name="Bennetzen J.L."/>
            <person name="Choi D."/>
        </authorList>
    </citation>
    <scope>NUCLEOTIDE SEQUENCE [LARGE SCALE GENOMIC DNA]</scope>
    <source>
        <strain evidence="9">cv. PBC81</strain>
    </source>
</reference>
<evidence type="ECO:0000256" key="1">
    <source>
        <dbReference type="ARBA" id="ARBA00008894"/>
    </source>
</evidence>
<evidence type="ECO:0000256" key="5">
    <source>
        <dbReference type="ARBA" id="ARBA00022821"/>
    </source>
</evidence>
<dbReference type="EMBL" id="MLFT02000084">
    <property type="protein sequence ID" value="PHT29719.1"/>
    <property type="molecule type" value="Genomic_DNA"/>
</dbReference>